<sequence>MYLLFPGRHHILTDFQFKYLFKLIHAGLAKAKDVHGAYIGKKEPVQAIIFAVTSANHSGTKRNPIPFYLRAMMIQEFCKELPVRCYVFGIDDVGTLENFASYTLKQIRHQSEQQLKLDPANTCIVCSTPVMNMYEELGFTILPAELSSSQPLCYSTLLPWDLVQLIGNADQWQCEQEIIENIHPASFSIWKTYRLGEKVKGILSDPIIGDDGDITESRDYNSYVRQMDDIAEIKYQETAAYIQAGRIGDIGCAVGSWIKQACEDPRHRESDFYGIELARQLYDICLQRKHNGEFKNPNVFFGQKNAVTSLVFEPESMNTIHTSSLTHEIESYGSRADLLNFIKNRYNELESGGVWINRDVIGPEKGDSLVYMWLNREDGRNDDYQQEFCDARALAKYLNECSTYTRFLRFAQDFRKEEGDQISYSLQRIGQQEYVCLPLRDAAEFMLTKDYTDNWQSEMHERFCFWSFTDWKNQLEEAGFSVMESSAAYTNPWIQQNRFENKVALFSKDERSGRLQKLLPPPTNALLIARKF</sequence>
<dbReference type="InterPro" id="IPR014729">
    <property type="entry name" value="Rossmann-like_a/b/a_fold"/>
</dbReference>
<protein>
    <recommendedName>
        <fullName evidence="3">Transferase</fullName>
    </recommendedName>
</protein>
<dbReference type="InterPro" id="IPR029063">
    <property type="entry name" value="SAM-dependent_MTases_sf"/>
</dbReference>
<dbReference type="Gene3D" id="3.40.50.150">
    <property type="entry name" value="Vaccinia Virus protein VP39"/>
    <property type="match status" value="1"/>
</dbReference>
<comment type="caution">
    <text evidence="1">The sequence shown here is derived from an EMBL/GenBank/DDBJ whole genome shotgun (WGS) entry which is preliminary data.</text>
</comment>
<dbReference type="RefSeq" id="WP_009194276.1">
    <property type="nucleotide sequence ID" value="NZ_AODQ01000013.1"/>
</dbReference>
<reference evidence="1 2" key="1">
    <citation type="journal article" date="2013" name="Genome Announc.">
        <title>Draft Genome Sequence of Cesiribacter andamanensis Strain AMV16T, Isolated from a Soil Sample from a Mud Volcano in the Andaman Islands, India.</title>
        <authorList>
            <person name="Shivaji S."/>
            <person name="Ara S."/>
            <person name="Begum Z."/>
            <person name="Srinivas T.N."/>
            <person name="Singh A."/>
            <person name="Kumar Pinnaka A."/>
        </authorList>
    </citation>
    <scope>NUCLEOTIDE SEQUENCE [LARGE SCALE GENOMIC DNA]</scope>
    <source>
        <strain evidence="1 2">AMV16</strain>
    </source>
</reference>
<dbReference type="Proteomes" id="UP000011910">
    <property type="component" value="Unassembled WGS sequence"/>
</dbReference>
<organism evidence="1 2">
    <name type="scientific">Cesiribacter andamanensis AMV16</name>
    <dbReference type="NCBI Taxonomy" id="1279009"/>
    <lineage>
        <taxon>Bacteria</taxon>
        <taxon>Pseudomonadati</taxon>
        <taxon>Bacteroidota</taxon>
        <taxon>Cytophagia</taxon>
        <taxon>Cytophagales</taxon>
        <taxon>Cesiribacteraceae</taxon>
        <taxon>Cesiribacter</taxon>
    </lineage>
</organism>
<dbReference type="eggNOG" id="COG1056">
    <property type="taxonomic scope" value="Bacteria"/>
</dbReference>
<dbReference type="STRING" id="1279009.ADICEAN_00874"/>
<dbReference type="PATRIC" id="fig|1279009.4.peg.885"/>
<dbReference type="OrthoDB" id="609840at2"/>
<accession>M7N5U3</accession>
<dbReference type="EMBL" id="AODQ01000013">
    <property type="protein sequence ID" value="EMR04003.1"/>
    <property type="molecule type" value="Genomic_DNA"/>
</dbReference>
<dbReference type="AlphaFoldDB" id="M7N5U3"/>
<gene>
    <name evidence="1" type="ORF">ADICEAN_00874</name>
</gene>
<evidence type="ECO:0000313" key="2">
    <source>
        <dbReference type="Proteomes" id="UP000011910"/>
    </source>
</evidence>
<evidence type="ECO:0008006" key="3">
    <source>
        <dbReference type="Google" id="ProtNLM"/>
    </source>
</evidence>
<name>M7N5U3_9BACT</name>
<dbReference type="SUPFAM" id="SSF53335">
    <property type="entry name" value="S-adenosyl-L-methionine-dependent methyltransferases"/>
    <property type="match status" value="1"/>
</dbReference>
<dbReference type="Gene3D" id="3.40.50.620">
    <property type="entry name" value="HUPs"/>
    <property type="match status" value="1"/>
</dbReference>
<proteinExistence type="predicted"/>
<keyword evidence="2" id="KW-1185">Reference proteome</keyword>
<evidence type="ECO:0000313" key="1">
    <source>
        <dbReference type="EMBL" id="EMR04003.1"/>
    </source>
</evidence>